<dbReference type="Proteomes" id="UP001163846">
    <property type="component" value="Unassembled WGS sequence"/>
</dbReference>
<evidence type="ECO:0000256" key="1">
    <source>
        <dbReference type="ARBA" id="ARBA00008383"/>
    </source>
</evidence>
<organism evidence="2 3">
    <name type="scientific">Lentinula raphanica</name>
    <dbReference type="NCBI Taxonomy" id="153919"/>
    <lineage>
        <taxon>Eukaryota</taxon>
        <taxon>Fungi</taxon>
        <taxon>Dikarya</taxon>
        <taxon>Basidiomycota</taxon>
        <taxon>Agaricomycotina</taxon>
        <taxon>Agaricomycetes</taxon>
        <taxon>Agaricomycetidae</taxon>
        <taxon>Agaricales</taxon>
        <taxon>Marasmiineae</taxon>
        <taxon>Omphalotaceae</taxon>
        <taxon>Lentinula</taxon>
    </lineage>
</organism>
<reference evidence="2" key="1">
    <citation type="submission" date="2022-08" db="EMBL/GenBank/DDBJ databases">
        <authorList>
            <consortium name="DOE Joint Genome Institute"/>
            <person name="Min B."/>
            <person name="Riley R."/>
            <person name="Sierra-Patev S."/>
            <person name="Naranjo-Ortiz M."/>
            <person name="Looney B."/>
            <person name="Konkel Z."/>
            <person name="Slot J.C."/>
            <person name="Sakamoto Y."/>
            <person name="Steenwyk J.L."/>
            <person name="Rokas A."/>
            <person name="Carro J."/>
            <person name="Camarero S."/>
            <person name="Ferreira P."/>
            <person name="Molpeceres G."/>
            <person name="Ruiz-Duenas F.J."/>
            <person name="Serrano A."/>
            <person name="Henrissat B."/>
            <person name="Drula E."/>
            <person name="Hughes K.W."/>
            <person name="Mata J.L."/>
            <person name="Ishikawa N.K."/>
            <person name="Vargas-Isla R."/>
            <person name="Ushijima S."/>
            <person name="Smith C.A."/>
            <person name="Ahrendt S."/>
            <person name="Andreopoulos W."/>
            <person name="He G."/>
            <person name="Labutti K."/>
            <person name="Lipzen A."/>
            <person name="Ng V."/>
            <person name="Sandor L."/>
            <person name="Barry K."/>
            <person name="Martinez A.T."/>
            <person name="Xiao Y."/>
            <person name="Gibbons J.G."/>
            <person name="Terashima K."/>
            <person name="Hibbett D.S."/>
            <person name="Grigoriev I.V."/>
        </authorList>
    </citation>
    <scope>NUCLEOTIDE SEQUENCE</scope>
    <source>
        <strain evidence="2">TFB9207</strain>
    </source>
</reference>
<gene>
    <name evidence="2" type="ORF">F5878DRAFT_619889</name>
</gene>
<evidence type="ECO:0000313" key="3">
    <source>
        <dbReference type="Proteomes" id="UP001163846"/>
    </source>
</evidence>
<dbReference type="InterPro" id="IPR003673">
    <property type="entry name" value="CoA-Trfase_fam_III"/>
</dbReference>
<dbReference type="SUPFAM" id="SSF89796">
    <property type="entry name" value="CoA-transferase family III (CaiB/BaiF)"/>
    <property type="match status" value="1"/>
</dbReference>
<comment type="caution">
    <text evidence="2">The sequence shown here is derived from an EMBL/GenBank/DDBJ whole genome shotgun (WGS) entry which is preliminary data.</text>
</comment>
<keyword evidence="3" id="KW-1185">Reference proteome</keyword>
<dbReference type="Gene3D" id="3.30.1540.10">
    <property type="entry name" value="formyl-coa transferase, domain 3"/>
    <property type="match status" value="1"/>
</dbReference>
<dbReference type="InterPro" id="IPR050509">
    <property type="entry name" value="CoA-transferase_III"/>
</dbReference>
<dbReference type="Pfam" id="PF02515">
    <property type="entry name" value="CoA_transf_3"/>
    <property type="match status" value="1"/>
</dbReference>
<accession>A0AA38P951</accession>
<dbReference type="PANTHER" id="PTHR48228:SF5">
    <property type="entry name" value="ALPHA-METHYLACYL-COA RACEMASE"/>
    <property type="match status" value="1"/>
</dbReference>
<evidence type="ECO:0000313" key="2">
    <source>
        <dbReference type="EMBL" id="KAJ3838326.1"/>
    </source>
</evidence>
<dbReference type="InterPro" id="IPR023606">
    <property type="entry name" value="CoA-Trfase_III_dom_1_sf"/>
</dbReference>
<comment type="similarity">
    <text evidence="1">Belongs to the CoA-transferase III family.</text>
</comment>
<proteinExistence type="inferred from homology"/>
<protein>
    <submittedName>
        <fullName evidence="2">CoA-transferase family III domain-containing protein</fullName>
    </submittedName>
</protein>
<dbReference type="AlphaFoldDB" id="A0AA38P951"/>
<dbReference type="EMBL" id="MU806189">
    <property type="protein sequence ID" value="KAJ3838326.1"/>
    <property type="molecule type" value="Genomic_DNA"/>
</dbReference>
<dbReference type="Gene3D" id="3.40.50.10540">
    <property type="entry name" value="Crotonobetainyl-coa:carnitine coa-transferase, domain 1"/>
    <property type="match status" value="1"/>
</dbReference>
<sequence length="397" mass="43159">MALKGIKVIEFAGLAPGPFAGLVLADNGATVIRIDKLSSSSSDVLSRNKRSLAVNPKTSSGLDALKRLITSSDILIDPFRPGVMERLGLGPTVFLGEHGKVGLNSRLIYARIAGFPRNGSHKDMAGHDINYLALSGILSMLPGSHDRPTFPLNLLADFAGGGLLCALGIMLALFQRNVSGCGQVVNVDMVSGVRYVSSYPLIHALNPSTGAFANKRGDNMLDGGAPFYDIYVCKDGACMSVGCLEPQFYKTFLETFTHALPNDFKQRHSWVPDPGAQYDCNTWPKLRTFLQLGFKTLTRDAWTTVFMNTDSCAVPILTPEEASRTHLSGAYEAPLPHPKLSPSEPEDVSPSVKHAKAFLQPGEHTREILREFDFTVDEIQRLIQDAAIEDSNVRSKL</sequence>
<dbReference type="GO" id="GO:0003824">
    <property type="term" value="F:catalytic activity"/>
    <property type="evidence" value="ECO:0007669"/>
    <property type="project" value="InterPro"/>
</dbReference>
<dbReference type="InterPro" id="IPR044855">
    <property type="entry name" value="CoA-Trfase_III_dom3_sf"/>
</dbReference>
<name>A0AA38P951_9AGAR</name>
<dbReference type="PANTHER" id="PTHR48228">
    <property type="entry name" value="SUCCINYL-COA--D-CITRAMALATE COA-TRANSFERASE"/>
    <property type="match status" value="1"/>
</dbReference>